<dbReference type="EMBL" id="AFNU02000001">
    <property type="protein sequence ID" value="ERJ13889.1"/>
    <property type="molecule type" value="Genomic_DNA"/>
</dbReference>
<gene>
    <name evidence="2" type="ORF">HLPCO_000555</name>
</gene>
<feature type="region of interest" description="Disordered" evidence="1">
    <location>
        <begin position="1"/>
        <end position="25"/>
    </location>
</feature>
<name>U2FSI3_9MOLU</name>
<sequence length="77" mass="8916">MVKKQKSRKNNPTEQQTKMSIESNYEAAANNYSHYSTEELGRLEIASDEDPNLVIQNDDQEEHHATIGKKKIKQKKK</sequence>
<keyword evidence="3" id="KW-1185">Reference proteome</keyword>
<reference evidence="2 3" key="2">
    <citation type="journal article" date="2013" name="PLoS ONE">
        <title>INDIGO - INtegrated Data Warehouse of MIcrobial GenOmes with Examples from the Red Sea Extremophiles.</title>
        <authorList>
            <person name="Alam I."/>
            <person name="Antunes A."/>
            <person name="Kamau A.A."/>
            <person name="Ba Alawi W."/>
            <person name="Kalkatawi M."/>
            <person name="Stingl U."/>
            <person name="Bajic V.B."/>
        </authorList>
    </citation>
    <scope>NUCLEOTIDE SEQUENCE [LARGE SCALE GENOMIC DNA]</scope>
    <source>
        <strain evidence="2 3">SSD-17B</strain>
    </source>
</reference>
<proteinExistence type="predicted"/>
<accession>U2FSI3</accession>
<dbReference type="InParanoid" id="U2FSI3"/>
<dbReference type="RefSeq" id="WP_008826004.1">
    <property type="nucleotide sequence ID" value="NZ_AFNU02000001.1"/>
</dbReference>
<evidence type="ECO:0000256" key="1">
    <source>
        <dbReference type="SAM" id="MobiDB-lite"/>
    </source>
</evidence>
<evidence type="ECO:0000313" key="2">
    <source>
        <dbReference type="EMBL" id="ERJ13889.1"/>
    </source>
</evidence>
<organism evidence="2 3">
    <name type="scientific">Haloplasma contractile SSD-17B</name>
    <dbReference type="NCBI Taxonomy" id="1033810"/>
    <lineage>
        <taxon>Bacteria</taxon>
        <taxon>Bacillati</taxon>
        <taxon>Mycoplasmatota</taxon>
        <taxon>Mollicutes</taxon>
        <taxon>Haloplasmatales</taxon>
        <taxon>Haloplasmataceae</taxon>
        <taxon>Haloplasma</taxon>
    </lineage>
</organism>
<dbReference type="Proteomes" id="UP000005707">
    <property type="component" value="Unassembled WGS sequence"/>
</dbReference>
<evidence type="ECO:0000313" key="3">
    <source>
        <dbReference type="Proteomes" id="UP000005707"/>
    </source>
</evidence>
<feature type="compositionally biased region" description="Polar residues" evidence="1">
    <location>
        <begin position="10"/>
        <end position="23"/>
    </location>
</feature>
<feature type="region of interest" description="Disordered" evidence="1">
    <location>
        <begin position="42"/>
        <end position="77"/>
    </location>
</feature>
<feature type="compositionally biased region" description="Basic residues" evidence="1">
    <location>
        <begin position="66"/>
        <end position="77"/>
    </location>
</feature>
<protein>
    <submittedName>
        <fullName evidence="2">Uncharacterized protein</fullName>
    </submittedName>
</protein>
<dbReference type="AlphaFoldDB" id="U2FSI3"/>
<dbReference type="STRING" id="1033810.HLPCO_000555"/>
<reference evidence="2 3" key="1">
    <citation type="journal article" date="2011" name="J. Bacteriol.">
        <title>Genome sequence of Haloplasma contractile, an unusual contractile bacterium from a deep-sea anoxic brine lake.</title>
        <authorList>
            <person name="Antunes A."/>
            <person name="Alam I."/>
            <person name="El Dorry H."/>
            <person name="Siam R."/>
            <person name="Robertson A."/>
            <person name="Bajic V.B."/>
            <person name="Stingl U."/>
        </authorList>
    </citation>
    <scope>NUCLEOTIDE SEQUENCE [LARGE SCALE GENOMIC DNA]</scope>
    <source>
        <strain evidence="2 3">SSD-17B</strain>
    </source>
</reference>
<comment type="caution">
    <text evidence="2">The sequence shown here is derived from an EMBL/GenBank/DDBJ whole genome shotgun (WGS) entry which is preliminary data.</text>
</comment>